<feature type="signal peptide" evidence="1">
    <location>
        <begin position="1"/>
        <end position="25"/>
    </location>
</feature>
<dbReference type="AlphaFoldDB" id="A0AAE4G847"/>
<evidence type="ECO:0000256" key="1">
    <source>
        <dbReference type="SAM" id="SignalP"/>
    </source>
</evidence>
<organism evidence="2">
    <name type="scientific">Herbaspirillum huttiense subsp. nephrolepidis</name>
    <dbReference type="NCBI Taxonomy" id="3075126"/>
    <lineage>
        <taxon>Bacteria</taxon>
        <taxon>Pseudomonadati</taxon>
        <taxon>Pseudomonadota</taxon>
        <taxon>Betaproteobacteria</taxon>
        <taxon>Burkholderiales</taxon>
        <taxon>Oxalobacteraceae</taxon>
        <taxon>Herbaspirillum</taxon>
    </lineage>
</organism>
<feature type="chain" id="PRO_5042121165" description="Conjugal transfer mating pair stabilization protein TraN" evidence="1">
    <location>
        <begin position="26"/>
        <end position="332"/>
    </location>
</feature>
<dbReference type="EMBL" id="JAVRAA010000005">
    <property type="protein sequence ID" value="MDT0337599.1"/>
    <property type="molecule type" value="Genomic_DNA"/>
</dbReference>
<name>A0AAE4G847_9BURK</name>
<proteinExistence type="predicted"/>
<sequence length="332" mass="35645">MNLLSLSRGLICAAFFACAPASVWADAHSDGIALGQSQLNTMSGNVNSSKAQGVPFYNTNPPQSAGFGGPSLFDLGLNRINTCKTATHGSDPIANQECDAVNFLAKNPQNRQKFEVSPNDPIIVGIGDVINKADPGKVDAGCILKQTTTPAEHSTEVCNEYLVPDEFQCAIGRVVDVDADANFSCDKQFEMYENRSCEIGTMCNVVGTQLTCTPMSFQCTGTGQACCNFTISCNGDGSTATVVYNDCCGAHEVKTAAVSDLLNSGINYNPIDYSRLYCNSTGNCWVDFADYQCGDWAPLGYYPHVNTFNLNQKVVFQCFDSNNCGALESLTW</sequence>
<evidence type="ECO:0000313" key="2">
    <source>
        <dbReference type="EMBL" id="MDT0337599.1"/>
    </source>
</evidence>
<comment type="caution">
    <text evidence="2">The sequence shown here is derived from an EMBL/GenBank/DDBJ whole genome shotgun (WGS) entry which is preliminary data.</text>
</comment>
<evidence type="ECO:0008006" key="3">
    <source>
        <dbReference type="Google" id="ProtNLM"/>
    </source>
</evidence>
<dbReference type="RefSeq" id="WP_284078324.1">
    <property type="nucleotide sequence ID" value="NZ_JAVLSM010000007.1"/>
</dbReference>
<gene>
    <name evidence="2" type="ORF">RJN63_12215</name>
</gene>
<protein>
    <recommendedName>
        <fullName evidence="3">Conjugal transfer mating pair stabilization protein TraN</fullName>
    </recommendedName>
</protein>
<accession>A0AAE4G847</accession>
<reference evidence="2" key="1">
    <citation type="submission" date="2023-02" db="EMBL/GenBank/DDBJ databases">
        <title>Description of Herbaspirillum huttiense subsp. nephrolepsisexaltata and Herbaspirillum huttiense subsp. lycopersicon.</title>
        <authorList>
            <person name="Poudel M."/>
            <person name="Sharma A."/>
            <person name="Goss E."/>
            <person name="Tapia J.H."/>
            <person name="Harmon C.M."/>
            <person name="Jones J.B."/>
        </authorList>
    </citation>
    <scope>NUCLEOTIDE SEQUENCE</scope>
    <source>
        <strain evidence="2">NC40101</strain>
    </source>
</reference>
<keyword evidence="1" id="KW-0732">Signal</keyword>